<sequence>MLTGVVVPEGGTPTKAAVTLKKLITTAVVVITPMVVVTREATKEIGMTEMGMTIMRSREEASQRRRRKKRMI</sequence>
<reference evidence="1 2" key="1">
    <citation type="submission" date="2011-08" db="EMBL/GenBank/DDBJ databases">
        <title>The Genome Sequence of Plasmodium vivax Mauritania I.</title>
        <authorList>
            <consortium name="The Broad Institute Genome Sequencing Platform"/>
            <consortium name="The Broad Institute Genome Sequencing Center for Infectious Disease"/>
            <person name="Neafsey D."/>
            <person name="Carlton J."/>
            <person name="Barnwell J."/>
            <person name="Collins W."/>
            <person name="Escalante A."/>
            <person name="Mullikin J."/>
            <person name="Saul A."/>
            <person name="Guigo R."/>
            <person name="Camara F."/>
            <person name="Young S.K."/>
            <person name="Zeng Q."/>
            <person name="Gargeya S."/>
            <person name="Fitzgerald M."/>
            <person name="Haas B."/>
            <person name="Abouelleil A."/>
            <person name="Alvarado L."/>
            <person name="Arachchi H.M."/>
            <person name="Berlin A."/>
            <person name="Brown A."/>
            <person name="Chapman S.B."/>
            <person name="Chen Z."/>
            <person name="Dunbar C."/>
            <person name="Freedman E."/>
            <person name="Gearin G."/>
            <person name="Gellesch M."/>
            <person name="Goldberg J."/>
            <person name="Griggs A."/>
            <person name="Gujja S."/>
            <person name="Heiman D."/>
            <person name="Howarth C."/>
            <person name="Larson L."/>
            <person name="Lui A."/>
            <person name="MacDonald P.J.P."/>
            <person name="Montmayeur A."/>
            <person name="Murphy C."/>
            <person name="Neiman D."/>
            <person name="Pearson M."/>
            <person name="Priest M."/>
            <person name="Roberts A."/>
            <person name="Saif S."/>
            <person name="Shea T."/>
            <person name="Shenoy N."/>
            <person name="Sisk P."/>
            <person name="Stolte C."/>
            <person name="Sykes S."/>
            <person name="Wortman J."/>
            <person name="Nusbaum C."/>
            <person name="Birren B."/>
        </authorList>
    </citation>
    <scope>NUCLEOTIDE SEQUENCE [LARGE SCALE GENOMIC DNA]</scope>
    <source>
        <strain evidence="1 2">Mauritania I</strain>
    </source>
</reference>
<dbReference type="AlphaFoldDB" id="A0A0J9T8D6"/>
<name>A0A0J9T8D6_PLAVI</name>
<evidence type="ECO:0000313" key="1">
    <source>
        <dbReference type="EMBL" id="KMZ90902.1"/>
    </source>
</evidence>
<accession>A0A0J9T8D6</accession>
<evidence type="ECO:0000313" key="2">
    <source>
        <dbReference type="Proteomes" id="UP000053776"/>
    </source>
</evidence>
<dbReference type="Proteomes" id="UP000053776">
    <property type="component" value="Unassembled WGS sequence"/>
</dbReference>
<proteinExistence type="predicted"/>
<organism evidence="1 2">
    <name type="scientific">Plasmodium vivax Mauritania I</name>
    <dbReference type="NCBI Taxonomy" id="1035515"/>
    <lineage>
        <taxon>Eukaryota</taxon>
        <taxon>Sar</taxon>
        <taxon>Alveolata</taxon>
        <taxon>Apicomplexa</taxon>
        <taxon>Aconoidasida</taxon>
        <taxon>Haemosporida</taxon>
        <taxon>Plasmodiidae</taxon>
        <taxon>Plasmodium</taxon>
        <taxon>Plasmodium (Plasmodium)</taxon>
    </lineage>
</organism>
<gene>
    <name evidence="1" type="ORF">PVMG_04091</name>
</gene>
<protein>
    <submittedName>
        <fullName evidence="1">Uncharacterized protein</fullName>
    </submittedName>
</protein>
<dbReference type="EMBL" id="KQ235100">
    <property type="protein sequence ID" value="KMZ90902.1"/>
    <property type="molecule type" value="Genomic_DNA"/>
</dbReference>